<dbReference type="OrthoDB" id="9785687at2"/>
<dbReference type="RefSeq" id="WP_115310076.1">
    <property type="nucleotide sequence ID" value="NZ_UHIO01000001.1"/>
</dbReference>
<dbReference type="PROSITE" id="PS51898">
    <property type="entry name" value="TYR_RECOMBINASE"/>
    <property type="match status" value="1"/>
</dbReference>
<dbReference type="Pfam" id="PF14657">
    <property type="entry name" value="Arm-DNA-bind_4"/>
    <property type="match status" value="1"/>
</dbReference>
<feature type="domain" description="Tyr recombinase" evidence="5">
    <location>
        <begin position="171"/>
        <end position="353"/>
    </location>
</feature>
<evidence type="ECO:0000313" key="8">
    <source>
        <dbReference type="Proteomes" id="UP000255367"/>
    </source>
</evidence>
<dbReference type="PANTHER" id="PTHR30349:SF64">
    <property type="entry name" value="PROPHAGE INTEGRASE INTD-RELATED"/>
    <property type="match status" value="1"/>
</dbReference>
<dbReference type="InterPro" id="IPR013762">
    <property type="entry name" value="Integrase-like_cat_sf"/>
</dbReference>
<feature type="domain" description="Core-binding (CB)" evidence="6">
    <location>
        <begin position="67"/>
        <end position="144"/>
    </location>
</feature>
<evidence type="ECO:0000259" key="6">
    <source>
        <dbReference type="PROSITE" id="PS51900"/>
    </source>
</evidence>
<evidence type="ECO:0000256" key="2">
    <source>
        <dbReference type="ARBA" id="ARBA00023125"/>
    </source>
</evidence>
<keyword evidence="2 4" id="KW-0238">DNA-binding</keyword>
<protein>
    <submittedName>
        <fullName evidence="7">Integrase</fullName>
    </submittedName>
</protein>
<gene>
    <name evidence="7" type="primary">Int-Tn_1</name>
    <name evidence="7" type="ORF">NCTC12020_00866</name>
</gene>
<keyword evidence="8" id="KW-1185">Reference proteome</keyword>
<evidence type="ECO:0000313" key="7">
    <source>
        <dbReference type="EMBL" id="SUP42471.1"/>
    </source>
</evidence>
<comment type="similarity">
    <text evidence="1">Belongs to the 'phage' integrase family.</text>
</comment>
<reference evidence="7 8" key="1">
    <citation type="submission" date="2018-06" db="EMBL/GenBank/DDBJ databases">
        <authorList>
            <consortium name="Pathogen Informatics"/>
            <person name="Doyle S."/>
        </authorList>
    </citation>
    <scope>NUCLEOTIDE SEQUENCE [LARGE SCALE GENOMIC DNA]</scope>
    <source>
        <strain evidence="7 8">NCTC12020</strain>
    </source>
</reference>
<sequence>MSTKYNTTLRKKDNGWQVIVSYKTSSGKWRQKSKQGFDEKWKAKNYGNDLIEQIKKEPDLNTDYKGITLEEFTEIYKADNKDRLTYNTLQATKYAVKALGNVRFKSIEEITLLDINKKFRESKLSTSTKNLYIRLLKIIFKHAISPYKIIAHSPLSEVKEHKEKKNITQHISSKVYTANEIESLFTGLKNKKKKEYYYQCCLAYYCGLRYGEIVGLSWFDIDFNEKTLSVSRQVARTSTKKYSLTAPKTAGSIRTIPMPPKLIETLLEYKKIAPQNDKQLLFLRNSSTNFVNAYIHTIIKDKNFHDLRHTYATTLLANGVDIKTVAALLGDTVQTVINNYIHYTEEMRKKAAIDVANIFK</sequence>
<keyword evidence="3" id="KW-0233">DNA recombination</keyword>
<dbReference type="GO" id="GO:0015074">
    <property type="term" value="P:DNA integration"/>
    <property type="evidence" value="ECO:0007669"/>
    <property type="project" value="InterPro"/>
</dbReference>
<dbReference type="Gene3D" id="1.10.443.10">
    <property type="entry name" value="Intergrase catalytic core"/>
    <property type="match status" value="1"/>
</dbReference>
<dbReference type="SUPFAM" id="SSF56349">
    <property type="entry name" value="DNA breaking-rejoining enzymes"/>
    <property type="match status" value="1"/>
</dbReference>
<dbReference type="InterPro" id="IPR044068">
    <property type="entry name" value="CB"/>
</dbReference>
<evidence type="ECO:0000256" key="4">
    <source>
        <dbReference type="PROSITE-ProRule" id="PRU01248"/>
    </source>
</evidence>
<dbReference type="AlphaFoldDB" id="A0A380NLA9"/>
<dbReference type="CDD" id="cd01189">
    <property type="entry name" value="INT_ICEBs1_C_like"/>
    <property type="match status" value="1"/>
</dbReference>
<dbReference type="Pfam" id="PF00589">
    <property type="entry name" value="Phage_integrase"/>
    <property type="match status" value="1"/>
</dbReference>
<name>A0A380NLA9_9FIRM</name>
<evidence type="ECO:0000256" key="1">
    <source>
        <dbReference type="ARBA" id="ARBA00008857"/>
    </source>
</evidence>
<dbReference type="Proteomes" id="UP000255367">
    <property type="component" value="Unassembled WGS sequence"/>
</dbReference>
<organism evidence="7 8">
    <name type="scientific">Veillonella criceti</name>
    <dbReference type="NCBI Taxonomy" id="103891"/>
    <lineage>
        <taxon>Bacteria</taxon>
        <taxon>Bacillati</taxon>
        <taxon>Bacillota</taxon>
        <taxon>Negativicutes</taxon>
        <taxon>Veillonellales</taxon>
        <taxon>Veillonellaceae</taxon>
        <taxon>Veillonella</taxon>
    </lineage>
</organism>
<evidence type="ECO:0000259" key="5">
    <source>
        <dbReference type="PROSITE" id="PS51898"/>
    </source>
</evidence>
<proteinExistence type="inferred from homology"/>
<dbReference type="GO" id="GO:0003677">
    <property type="term" value="F:DNA binding"/>
    <property type="evidence" value="ECO:0007669"/>
    <property type="project" value="UniProtKB-UniRule"/>
</dbReference>
<dbReference type="InterPro" id="IPR011010">
    <property type="entry name" value="DNA_brk_join_enz"/>
</dbReference>
<dbReference type="GO" id="GO:0006310">
    <property type="term" value="P:DNA recombination"/>
    <property type="evidence" value="ECO:0007669"/>
    <property type="project" value="UniProtKB-KW"/>
</dbReference>
<dbReference type="InterPro" id="IPR050090">
    <property type="entry name" value="Tyrosine_recombinase_XerCD"/>
</dbReference>
<evidence type="ECO:0000256" key="3">
    <source>
        <dbReference type="ARBA" id="ARBA00023172"/>
    </source>
</evidence>
<dbReference type="InterPro" id="IPR010998">
    <property type="entry name" value="Integrase_recombinase_N"/>
</dbReference>
<dbReference type="InterPro" id="IPR002104">
    <property type="entry name" value="Integrase_catalytic"/>
</dbReference>
<dbReference type="Gene3D" id="1.10.150.130">
    <property type="match status" value="1"/>
</dbReference>
<accession>A0A380NLA9</accession>
<dbReference type="InterPro" id="IPR028259">
    <property type="entry name" value="AP2-like_int_N"/>
</dbReference>
<dbReference type="PROSITE" id="PS51900">
    <property type="entry name" value="CB"/>
    <property type="match status" value="1"/>
</dbReference>
<dbReference type="PANTHER" id="PTHR30349">
    <property type="entry name" value="PHAGE INTEGRASE-RELATED"/>
    <property type="match status" value="1"/>
</dbReference>
<dbReference type="EMBL" id="UHIO01000001">
    <property type="protein sequence ID" value="SUP42471.1"/>
    <property type="molecule type" value="Genomic_DNA"/>
</dbReference>